<dbReference type="HOGENOM" id="CLU_156439_0_0_10"/>
<dbReference type="RefSeq" id="WP_013446171.1">
    <property type="nucleotide sequence ID" value="NC_014734.1"/>
</dbReference>
<evidence type="ECO:0000313" key="1">
    <source>
        <dbReference type="EMBL" id="ADQ80802.1"/>
    </source>
</evidence>
<organism evidence="1 2">
    <name type="scientific">Paludibacter propionicigenes (strain DSM 17365 / JCM 13257 / WB4)</name>
    <dbReference type="NCBI Taxonomy" id="694427"/>
    <lineage>
        <taxon>Bacteria</taxon>
        <taxon>Pseudomonadati</taxon>
        <taxon>Bacteroidota</taxon>
        <taxon>Bacteroidia</taxon>
        <taxon>Bacteroidales</taxon>
        <taxon>Paludibacteraceae</taxon>
        <taxon>Paludibacter</taxon>
    </lineage>
</organism>
<reference key="1">
    <citation type="submission" date="2010-11" db="EMBL/GenBank/DDBJ databases">
        <title>The complete genome of Paludibacter propionicigenes DSM 17365.</title>
        <authorList>
            <consortium name="US DOE Joint Genome Institute (JGI-PGF)"/>
            <person name="Lucas S."/>
            <person name="Copeland A."/>
            <person name="Lapidus A."/>
            <person name="Bruce D."/>
            <person name="Goodwin L."/>
            <person name="Pitluck S."/>
            <person name="Kyrpides N."/>
            <person name="Mavromatis K."/>
            <person name="Ivanova N."/>
            <person name="Munk A.C."/>
            <person name="Brettin T."/>
            <person name="Detter J.C."/>
            <person name="Han C."/>
            <person name="Tapia R."/>
            <person name="Land M."/>
            <person name="Hauser L."/>
            <person name="Markowitz V."/>
            <person name="Cheng J.-F."/>
            <person name="Hugenholtz P."/>
            <person name="Woyke T."/>
            <person name="Wu D."/>
            <person name="Gronow S."/>
            <person name="Wellnitz S."/>
            <person name="Brambilla E."/>
            <person name="Klenk H.-P."/>
            <person name="Eisen J.A."/>
        </authorList>
    </citation>
    <scope>NUCLEOTIDE SEQUENCE</scope>
    <source>
        <strain>WB4</strain>
    </source>
</reference>
<dbReference type="STRING" id="694427.Palpr_2672"/>
<dbReference type="Proteomes" id="UP000008718">
    <property type="component" value="Chromosome"/>
</dbReference>
<keyword evidence="2" id="KW-1185">Reference proteome</keyword>
<sequence length="132" mass="14700">MENITCAAELKIAIIELEFQQNIQGKLLQEDFFIAYENLKPANLIKNTLSEITSSPYLIDNMLSALTGLLSGYVSKKIAIGTSHNLFRKIMGTVLQFGVTNIVAQNPDALKALGNFVIQHLFKKNEDKTENL</sequence>
<dbReference type="EMBL" id="CP002345">
    <property type="protein sequence ID" value="ADQ80802.1"/>
    <property type="molecule type" value="Genomic_DNA"/>
</dbReference>
<proteinExistence type="predicted"/>
<evidence type="ECO:0000313" key="2">
    <source>
        <dbReference type="Proteomes" id="UP000008718"/>
    </source>
</evidence>
<dbReference type="AlphaFoldDB" id="E4T7V8"/>
<protein>
    <submittedName>
        <fullName evidence="1">Uncharacterized protein</fullName>
    </submittedName>
</protein>
<reference evidence="1 2" key="2">
    <citation type="journal article" date="2011" name="Stand. Genomic Sci.">
        <title>Complete genome sequence of Paludibacter propionicigenes type strain (WB4).</title>
        <authorList>
            <person name="Gronow S."/>
            <person name="Munk C."/>
            <person name="Lapidus A."/>
            <person name="Nolan M."/>
            <person name="Lucas S."/>
            <person name="Hammon N."/>
            <person name="Deshpande S."/>
            <person name="Cheng J.F."/>
            <person name="Tapia R."/>
            <person name="Han C."/>
            <person name="Goodwin L."/>
            <person name="Pitluck S."/>
            <person name="Liolios K."/>
            <person name="Ivanova N."/>
            <person name="Mavromatis K."/>
            <person name="Mikhailova N."/>
            <person name="Pati A."/>
            <person name="Chen A."/>
            <person name="Palaniappan K."/>
            <person name="Land M."/>
            <person name="Hauser L."/>
            <person name="Chang Y.J."/>
            <person name="Jeffries C.D."/>
            <person name="Brambilla E."/>
            <person name="Rohde M."/>
            <person name="Goker M."/>
            <person name="Detter J.C."/>
            <person name="Woyke T."/>
            <person name="Bristow J."/>
            <person name="Eisen J.A."/>
            <person name="Markowitz V."/>
            <person name="Hugenholtz P."/>
            <person name="Kyrpides N.C."/>
            <person name="Klenk H.P."/>
        </authorList>
    </citation>
    <scope>NUCLEOTIDE SEQUENCE [LARGE SCALE GENOMIC DNA]</scope>
    <source>
        <strain evidence="2">DSM 17365 / JCM 13257 / WB4</strain>
    </source>
</reference>
<accession>E4T7V8</accession>
<dbReference type="eggNOG" id="ENOG50335KD">
    <property type="taxonomic scope" value="Bacteria"/>
</dbReference>
<gene>
    <name evidence="1" type="ordered locus">Palpr_2672</name>
</gene>
<name>E4T7V8_PALPW</name>
<dbReference type="KEGG" id="ppn:Palpr_2672"/>
<dbReference type="OrthoDB" id="1443487at2"/>